<proteinExistence type="predicted"/>
<dbReference type="EMBL" id="JACIBX010000003">
    <property type="protein sequence ID" value="MBB3711738.1"/>
    <property type="molecule type" value="Genomic_DNA"/>
</dbReference>
<feature type="region of interest" description="Disordered" evidence="1">
    <location>
        <begin position="1"/>
        <end position="23"/>
    </location>
</feature>
<keyword evidence="3" id="KW-1185">Reference proteome</keyword>
<comment type="caution">
    <text evidence="2">The sequence shown here is derived from an EMBL/GenBank/DDBJ whole genome shotgun (WGS) entry which is preliminary data.</text>
</comment>
<accession>A0ABR6HMG2</accession>
<protein>
    <submittedName>
        <fullName evidence="2">Uncharacterized protein</fullName>
    </submittedName>
</protein>
<evidence type="ECO:0000313" key="3">
    <source>
        <dbReference type="Proteomes" id="UP000576152"/>
    </source>
</evidence>
<name>A0ABR6HMG2_9RHOB</name>
<evidence type="ECO:0000256" key="1">
    <source>
        <dbReference type="SAM" id="MobiDB-lite"/>
    </source>
</evidence>
<evidence type="ECO:0000313" key="2">
    <source>
        <dbReference type="EMBL" id="MBB3711738.1"/>
    </source>
</evidence>
<sequence length="83" mass="9092">MPVSPPAALLRCSQAPSSPMGKYTQDDVSDFVLDLSEADEDCREKLDALRHSPIGRKPYSDDLLSRPKAESNIVVATLKGMIF</sequence>
<gene>
    <name evidence="2" type="ORF">FHS00_001309</name>
</gene>
<dbReference type="Proteomes" id="UP000576152">
    <property type="component" value="Unassembled WGS sequence"/>
</dbReference>
<organism evidence="2 3">
    <name type="scientific">Limimaricola variabilis</name>
    <dbReference type="NCBI Taxonomy" id="1492771"/>
    <lineage>
        <taxon>Bacteria</taxon>
        <taxon>Pseudomonadati</taxon>
        <taxon>Pseudomonadota</taxon>
        <taxon>Alphaproteobacteria</taxon>
        <taxon>Rhodobacterales</taxon>
        <taxon>Paracoccaceae</taxon>
        <taxon>Limimaricola</taxon>
    </lineage>
</organism>
<reference evidence="2 3" key="1">
    <citation type="submission" date="2020-08" db="EMBL/GenBank/DDBJ databases">
        <title>Genomic Encyclopedia of Type Strains, Phase III (KMG-III): the genomes of soil and plant-associated and newly described type strains.</title>
        <authorList>
            <person name="Whitman W."/>
        </authorList>
    </citation>
    <scope>NUCLEOTIDE SEQUENCE [LARGE SCALE GENOMIC DNA]</scope>
    <source>
        <strain evidence="2 3">CECT 8572</strain>
    </source>
</reference>